<dbReference type="Gene3D" id="3.20.20.80">
    <property type="entry name" value="Glycosidases"/>
    <property type="match status" value="1"/>
</dbReference>
<keyword evidence="3" id="KW-0812">Transmembrane</keyword>
<dbReference type="PANTHER" id="PTHR10353">
    <property type="entry name" value="GLYCOSYL HYDROLASE"/>
    <property type="match status" value="1"/>
</dbReference>
<comment type="similarity">
    <text evidence="1 2">Belongs to the glycosyl hydrolase 1 family.</text>
</comment>
<name>A0A6N2MZ54_SALVM</name>
<dbReference type="AlphaFoldDB" id="A0A6N2MZ54"/>
<sequence length="592" mass="68146">MNLEAKSVSGRETRYFCVWEAKPLQLRMLKLSFLLIILLISTAAVPVFSADRYRREDFPPGFIFGAGWKEQHTRMVGVLAFGTPLLMRAMSTATLEMWQSMSITNTRWWSAIMPSIDNWFFAAAIFDRCEVAISFGQGSSVCDQEDVQIMAQTGLDAYRFSISWSRLIPNGRGPVNPKGLQYYNHFVNELIAHGIQPHALLCNYDHPQALEDEYGGWISRKIVYIASPCLVLFLTQIQEECGKYEQIYVCGCRKDFTAYADVCFREFGDRVSHWTTVNEPNEAMTRGWHQLNDVLLHLYLTARKATLHLSPTWQLTICCWHTHQLQDYTEKRISLYIFRSIPLTNLTADVAANQRAQDFLTGWIADPLMFGDYPSTMKRNVGSRLPEFTNHESKLVKGSFDFIGLIHYNYLYVEDNSVSLKEKNRDFNRDMGVKLYCMLLITNTRLFEIRPRDLQQILENFKSAYGNPPIYIQENGQKTRRGSSLEDPSRVKYLHAYIGSVLDAIRNGSNTRGYFVWSLWDGLELLDGYESSYGLYYVDLDDPDLKRYPKLSAHWYSHFLKGRGVSLDGIIELEKNLSGVSKDASFSRMISM</sequence>
<protein>
    <recommendedName>
        <fullName evidence="5">Beta-glucosidase</fullName>
    </recommendedName>
</protein>
<evidence type="ECO:0000256" key="3">
    <source>
        <dbReference type="SAM" id="Phobius"/>
    </source>
</evidence>
<evidence type="ECO:0008006" key="5">
    <source>
        <dbReference type="Google" id="ProtNLM"/>
    </source>
</evidence>
<keyword evidence="3" id="KW-0472">Membrane</keyword>
<organism evidence="4">
    <name type="scientific">Salix viminalis</name>
    <name type="common">Common osier</name>
    <name type="synonym">Basket willow</name>
    <dbReference type="NCBI Taxonomy" id="40686"/>
    <lineage>
        <taxon>Eukaryota</taxon>
        <taxon>Viridiplantae</taxon>
        <taxon>Streptophyta</taxon>
        <taxon>Embryophyta</taxon>
        <taxon>Tracheophyta</taxon>
        <taxon>Spermatophyta</taxon>
        <taxon>Magnoliopsida</taxon>
        <taxon>eudicotyledons</taxon>
        <taxon>Gunneridae</taxon>
        <taxon>Pentapetalae</taxon>
        <taxon>rosids</taxon>
        <taxon>fabids</taxon>
        <taxon>Malpighiales</taxon>
        <taxon>Salicaceae</taxon>
        <taxon>Saliceae</taxon>
        <taxon>Salix</taxon>
    </lineage>
</organism>
<dbReference type="InterPro" id="IPR017853">
    <property type="entry name" value="GH"/>
</dbReference>
<accession>A0A6N2MZ54</accession>
<reference evidence="4" key="1">
    <citation type="submission" date="2019-03" db="EMBL/GenBank/DDBJ databases">
        <authorList>
            <person name="Mank J."/>
            <person name="Almeida P."/>
        </authorList>
    </citation>
    <scope>NUCLEOTIDE SEQUENCE</scope>
    <source>
        <strain evidence="4">78183</strain>
    </source>
</reference>
<evidence type="ECO:0000256" key="2">
    <source>
        <dbReference type="RuleBase" id="RU003690"/>
    </source>
</evidence>
<dbReference type="SUPFAM" id="SSF51445">
    <property type="entry name" value="(Trans)glycosidases"/>
    <property type="match status" value="1"/>
</dbReference>
<dbReference type="PANTHER" id="PTHR10353:SF29">
    <property type="entry name" value="BETA-GLUCOSIDASE 11"/>
    <property type="match status" value="1"/>
</dbReference>
<keyword evidence="3" id="KW-1133">Transmembrane helix</keyword>
<dbReference type="PRINTS" id="PR00131">
    <property type="entry name" value="GLHYDRLASE1"/>
</dbReference>
<dbReference type="InterPro" id="IPR001360">
    <property type="entry name" value="Glyco_hydro_1"/>
</dbReference>
<feature type="transmembrane region" description="Helical" evidence="3">
    <location>
        <begin position="31"/>
        <end position="50"/>
    </location>
</feature>
<evidence type="ECO:0000256" key="1">
    <source>
        <dbReference type="ARBA" id="ARBA00010838"/>
    </source>
</evidence>
<dbReference type="GO" id="GO:0005975">
    <property type="term" value="P:carbohydrate metabolic process"/>
    <property type="evidence" value="ECO:0007669"/>
    <property type="project" value="InterPro"/>
</dbReference>
<evidence type="ECO:0000313" key="4">
    <source>
        <dbReference type="EMBL" id="VFU59787.1"/>
    </source>
</evidence>
<proteinExistence type="inferred from homology"/>
<dbReference type="EMBL" id="CAADRP010002040">
    <property type="protein sequence ID" value="VFU59787.1"/>
    <property type="molecule type" value="Genomic_DNA"/>
</dbReference>
<dbReference type="Pfam" id="PF00232">
    <property type="entry name" value="Glyco_hydro_1"/>
    <property type="match status" value="2"/>
</dbReference>
<dbReference type="GO" id="GO:0008422">
    <property type="term" value="F:beta-glucosidase activity"/>
    <property type="evidence" value="ECO:0007669"/>
    <property type="project" value="TreeGrafter"/>
</dbReference>
<gene>
    <name evidence="4" type="ORF">SVIM_LOCUS440916</name>
</gene>